<comment type="subcellular location">
    <subcellularLocation>
        <location evidence="1">Membrane</location>
        <topology evidence="1">Multi-pass membrane protein</topology>
    </subcellularLocation>
</comment>
<comment type="caution">
    <text evidence="5">The sequence shown here is derived from an EMBL/GenBank/DDBJ whole genome shotgun (WGS) entry which is preliminary data.</text>
</comment>
<evidence type="ECO:0000256" key="1">
    <source>
        <dbReference type="ARBA" id="ARBA00004141"/>
    </source>
</evidence>
<keyword evidence="4" id="KW-0472">Membrane</keyword>
<reference evidence="5" key="1">
    <citation type="journal article" date="2018" name="Nat. Plants">
        <title>Whole-genome landscape of Medicago truncatula symbiotic genes.</title>
        <authorList>
            <person name="Pecrix Y."/>
            <person name="Gamas P."/>
            <person name="Carrere S."/>
        </authorList>
    </citation>
    <scope>NUCLEOTIDE SEQUENCE</scope>
    <source>
        <tissue evidence="5">Leaves</tissue>
    </source>
</reference>
<dbReference type="Proteomes" id="UP000265566">
    <property type="component" value="Chromosome 1"/>
</dbReference>
<dbReference type="InterPro" id="IPR020966">
    <property type="entry name" value="ALMT"/>
</dbReference>
<sequence length="57" mass="6635">MEFCSSSHWKSFYSFAYKVKRFRGLARMAIKVGQDDPRRVVHSLKVGLGLTLYFCCI</sequence>
<organism evidence="5">
    <name type="scientific">Medicago truncatula</name>
    <name type="common">Barrel medic</name>
    <name type="synonym">Medicago tribuloides</name>
    <dbReference type="NCBI Taxonomy" id="3880"/>
    <lineage>
        <taxon>Eukaryota</taxon>
        <taxon>Viridiplantae</taxon>
        <taxon>Streptophyta</taxon>
        <taxon>Embryophyta</taxon>
        <taxon>Tracheophyta</taxon>
        <taxon>Spermatophyta</taxon>
        <taxon>Magnoliopsida</taxon>
        <taxon>eudicotyledons</taxon>
        <taxon>Gunneridae</taxon>
        <taxon>Pentapetalae</taxon>
        <taxon>rosids</taxon>
        <taxon>fabids</taxon>
        <taxon>Fabales</taxon>
        <taxon>Fabaceae</taxon>
        <taxon>Papilionoideae</taxon>
        <taxon>50 kb inversion clade</taxon>
        <taxon>NPAAA clade</taxon>
        <taxon>Hologalegina</taxon>
        <taxon>IRL clade</taxon>
        <taxon>Trifolieae</taxon>
        <taxon>Medicago</taxon>
    </lineage>
</organism>
<dbReference type="GO" id="GO:0016020">
    <property type="term" value="C:membrane"/>
    <property type="evidence" value="ECO:0007669"/>
    <property type="project" value="UniProtKB-SubCell"/>
</dbReference>
<dbReference type="AlphaFoldDB" id="A0A396K3B1"/>
<evidence type="ECO:0000256" key="3">
    <source>
        <dbReference type="ARBA" id="ARBA00022989"/>
    </source>
</evidence>
<name>A0A396K3B1_MEDTR</name>
<keyword evidence="3" id="KW-1133">Transmembrane helix</keyword>
<dbReference type="Gramene" id="rna6571">
    <property type="protein sequence ID" value="RHN82408.1"/>
    <property type="gene ID" value="gene6571"/>
</dbReference>
<dbReference type="Pfam" id="PF11744">
    <property type="entry name" value="ALMT"/>
    <property type="match status" value="1"/>
</dbReference>
<proteinExistence type="predicted"/>
<dbReference type="EMBL" id="PSQE01000001">
    <property type="protein sequence ID" value="RHN82408.1"/>
    <property type="molecule type" value="Genomic_DNA"/>
</dbReference>
<protein>
    <submittedName>
        <fullName evidence="5">Putative aluminum-activated malate transporter</fullName>
    </submittedName>
</protein>
<accession>A0A396K3B1</accession>
<evidence type="ECO:0000313" key="5">
    <source>
        <dbReference type="EMBL" id="RHN82408.1"/>
    </source>
</evidence>
<evidence type="ECO:0000256" key="2">
    <source>
        <dbReference type="ARBA" id="ARBA00022692"/>
    </source>
</evidence>
<dbReference type="GO" id="GO:0015743">
    <property type="term" value="P:malate transport"/>
    <property type="evidence" value="ECO:0007669"/>
    <property type="project" value="InterPro"/>
</dbReference>
<gene>
    <name evidence="5" type="ORF">MtrunA17_Chr1g0209601</name>
</gene>
<evidence type="ECO:0000256" key="4">
    <source>
        <dbReference type="ARBA" id="ARBA00023136"/>
    </source>
</evidence>
<keyword evidence="2" id="KW-0812">Transmembrane</keyword>